<feature type="non-terminal residue" evidence="1">
    <location>
        <position position="1"/>
    </location>
</feature>
<proteinExistence type="predicted"/>
<organism evidence="1 2">
    <name type="scientific">Fomitopsis schrenkii</name>
    <name type="common">Brown rot fungus</name>
    <dbReference type="NCBI Taxonomy" id="2126942"/>
    <lineage>
        <taxon>Eukaryota</taxon>
        <taxon>Fungi</taxon>
        <taxon>Dikarya</taxon>
        <taxon>Basidiomycota</taxon>
        <taxon>Agaricomycotina</taxon>
        <taxon>Agaricomycetes</taxon>
        <taxon>Polyporales</taxon>
        <taxon>Fomitopsis</taxon>
    </lineage>
</organism>
<dbReference type="EMBL" id="KE504153">
    <property type="protein sequence ID" value="EPS99845.1"/>
    <property type="molecule type" value="Genomic_DNA"/>
</dbReference>
<dbReference type="OrthoDB" id="4230923at2759"/>
<evidence type="ECO:0000313" key="2">
    <source>
        <dbReference type="Proteomes" id="UP000015241"/>
    </source>
</evidence>
<dbReference type="HOGENOM" id="CLU_138299_0_0_1"/>
<evidence type="ECO:0008006" key="3">
    <source>
        <dbReference type="Google" id="ProtNLM"/>
    </source>
</evidence>
<sequence length="133" mass="14990">RQGQEHTHLILKLSTPQQANEAIMNGLSVMGLRLPVEKLCKEAHCCLRCQKLEPGHMARDCDMIEDVCGTCGGLHSTQGCNKDTCQCVNCQTADHASWDHKCPAFVEATRKVQRTNTLEQYRFFPMADDPKTW</sequence>
<reference evidence="1 2" key="1">
    <citation type="journal article" date="2012" name="Science">
        <title>The Paleozoic origin of enzymatic lignin decomposition reconstructed from 31 fungal genomes.</title>
        <authorList>
            <person name="Floudas D."/>
            <person name="Binder M."/>
            <person name="Riley R."/>
            <person name="Barry K."/>
            <person name="Blanchette R.A."/>
            <person name="Henrissat B."/>
            <person name="Martinez A.T."/>
            <person name="Otillar R."/>
            <person name="Spatafora J.W."/>
            <person name="Yadav J.S."/>
            <person name="Aerts A."/>
            <person name="Benoit I."/>
            <person name="Boyd A."/>
            <person name="Carlson A."/>
            <person name="Copeland A."/>
            <person name="Coutinho P.M."/>
            <person name="de Vries R.P."/>
            <person name="Ferreira P."/>
            <person name="Findley K."/>
            <person name="Foster B."/>
            <person name="Gaskell J."/>
            <person name="Glotzer D."/>
            <person name="Gorecki P."/>
            <person name="Heitman J."/>
            <person name="Hesse C."/>
            <person name="Hori C."/>
            <person name="Igarashi K."/>
            <person name="Jurgens J.A."/>
            <person name="Kallen N."/>
            <person name="Kersten P."/>
            <person name="Kohler A."/>
            <person name="Kuees U."/>
            <person name="Kumar T.K.A."/>
            <person name="Kuo A."/>
            <person name="LaButti K."/>
            <person name="Larrondo L.F."/>
            <person name="Lindquist E."/>
            <person name="Ling A."/>
            <person name="Lombard V."/>
            <person name="Lucas S."/>
            <person name="Lundell T."/>
            <person name="Martin R."/>
            <person name="McLaughlin D.J."/>
            <person name="Morgenstern I."/>
            <person name="Morin E."/>
            <person name="Murat C."/>
            <person name="Nagy L.G."/>
            <person name="Nolan M."/>
            <person name="Ohm R.A."/>
            <person name="Patyshakuliyeva A."/>
            <person name="Rokas A."/>
            <person name="Ruiz-Duenas F.J."/>
            <person name="Sabat G."/>
            <person name="Salamov A."/>
            <person name="Samejima M."/>
            <person name="Schmutz J."/>
            <person name="Slot J.C."/>
            <person name="St John F."/>
            <person name="Stenlid J."/>
            <person name="Sun H."/>
            <person name="Sun S."/>
            <person name="Syed K."/>
            <person name="Tsang A."/>
            <person name="Wiebenga A."/>
            <person name="Young D."/>
            <person name="Pisabarro A."/>
            <person name="Eastwood D.C."/>
            <person name="Martin F."/>
            <person name="Cullen D."/>
            <person name="Grigoriev I.V."/>
            <person name="Hibbett D.S."/>
        </authorList>
    </citation>
    <scope>NUCLEOTIDE SEQUENCE</scope>
    <source>
        <strain evidence="2">FP-58527</strain>
    </source>
</reference>
<keyword evidence="2" id="KW-1185">Reference proteome</keyword>
<dbReference type="InParanoid" id="S8FEB5"/>
<accession>S8FEB5</accession>
<dbReference type="AlphaFoldDB" id="S8FEB5"/>
<evidence type="ECO:0000313" key="1">
    <source>
        <dbReference type="EMBL" id="EPS99845.1"/>
    </source>
</evidence>
<feature type="non-terminal residue" evidence="1">
    <location>
        <position position="133"/>
    </location>
</feature>
<name>S8FEB5_FOMSC</name>
<protein>
    <recommendedName>
        <fullName evidence="3">CCHC-type domain-containing protein</fullName>
    </recommendedName>
</protein>
<dbReference type="STRING" id="743788.S8FEB5"/>
<dbReference type="Proteomes" id="UP000015241">
    <property type="component" value="Unassembled WGS sequence"/>
</dbReference>
<gene>
    <name evidence="1" type="ORF">FOMPIDRAFT_6227</name>
</gene>